<dbReference type="PROSITE" id="PS50859">
    <property type="entry name" value="LONGIN"/>
    <property type="match status" value="1"/>
</dbReference>
<reference evidence="12" key="2">
    <citation type="submission" date="2025-09" db="UniProtKB">
        <authorList>
            <consortium name="Ensembl"/>
        </authorList>
    </citation>
    <scope>IDENTIFICATION</scope>
</reference>
<feature type="region of interest" description="Disordered" evidence="10">
    <location>
        <begin position="1"/>
        <end position="27"/>
    </location>
</feature>
<dbReference type="GO" id="GO:0015031">
    <property type="term" value="P:protein transport"/>
    <property type="evidence" value="ECO:0007669"/>
    <property type="project" value="UniProtKB-KW"/>
</dbReference>
<evidence type="ECO:0000256" key="7">
    <source>
        <dbReference type="ARBA" id="ARBA00023136"/>
    </source>
</evidence>
<feature type="compositionally biased region" description="Basic and acidic residues" evidence="10">
    <location>
        <begin position="388"/>
        <end position="397"/>
    </location>
</feature>
<keyword evidence="6" id="KW-0175">Coiled coil</keyword>
<keyword evidence="5" id="KW-0813">Transport</keyword>
<dbReference type="CDD" id="cd14818">
    <property type="entry name" value="longin-like"/>
    <property type="match status" value="1"/>
</dbReference>
<dbReference type="GO" id="GO:0005789">
    <property type="term" value="C:endoplasmic reticulum membrane"/>
    <property type="evidence" value="ECO:0007669"/>
    <property type="project" value="UniProtKB-SubCell"/>
</dbReference>
<keyword evidence="5" id="KW-0653">Protein transport</keyword>
<proteinExistence type="inferred from homology"/>
<dbReference type="InterPro" id="IPR044565">
    <property type="entry name" value="Sec22"/>
</dbReference>
<dbReference type="GO" id="GO:0006888">
    <property type="term" value="P:endoplasmic reticulum to Golgi vesicle-mediated transport"/>
    <property type="evidence" value="ECO:0007669"/>
    <property type="project" value="InterPro"/>
</dbReference>
<evidence type="ECO:0000256" key="5">
    <source>
        <dbReference type="ARBA" id="ARBA00022927"/>
    </source>
</evidence>
<evidence type="ECO:0000256" key="6">
    <source>
        <dbReference type="ARBA" id="ARBA00023054"/>
    </source>
</evidence>
<accession>A0A8B9V2U4</accession>
<dbReference type="Gene3D" id="3.30.450.50">
    <property type="entry name" value="Longin domain"/>
    <property type="match status" value="1"/>
</dbReference>
<protein>
    <submittedName>
        <fullName evidence="12">SEC22 homolog B, vesicle trafficking protein</fullName>
    </submittedName>
</protein>
<dbReference type="PANTHER" id="PTHR45837">
    <property type="entry name" value="VESICLE-TRAFFICKING PROTEIN SEC22B"/>
    <property type="match status" value="1"/>
</dbReference>
<keyword evidence="7" id="KW-0472">Membrane</keyword>
<evidence type="ECO:0000256" key="10">
    <source>
        <dbReference type="SAM" id="MobiDB-lite"/>
    </source>
</evidence>
<dbReference type="GO" id="GO:0042470">
    <property type="term" value="C:melanosome"/>
    <property type="evidence" value="ECO:0007669"/>
    <property type="project" value="UniProtKB-SubCell"/>
</dbReference>
<feature type="compositionally biased region" description="Basic and acidic residues" evidence="10">
    <location>
        <begin position="370"/>
        <end position="381"/>
    </location>
</feature>
<comment type="similarity">
    <text evidence="4">Belongs to the synaptobrevin family.</text>
</comment>
<evidence type="ECO:0000259" key="11">
    <source>
        <dbReference type="PROSITE" id="PS50859"/>
    </source>
</evidence>
<dbReference type="AlphaFoldDB" id="A0A8B9V2U4"/>
<sequence length="397" mass="43144">MITLGTQNAEVAAQVGERSPKASPTAPFWEACRETHRPALAWHRRRWRETAAKGRISGPGLAPGSCDSVRTRRSAHPAGRATPLQEPQPRLLLPSARGTQTLWALWGHRGPAAQPSWRDGHRDPLPYGAAPVLTLRFGVIPRAAKRARRVGSSLPDLQRKSLPQLPASSVLAAAPEEEEVVPGRCAAPSCPAAMVLLTMIARVADGLPLAASMQEDEQSGRDLQQYQSQAKQLFRRLNEQSPTRCTLEAGAMAFHYIIEKGVCYLVLCESAFPKKLAFAYLEDLHSEFDEQHGKKVPTVSRPYSFIEFDFSKAFGSSPANVCKQSVGCLSTAPTPLAAGLLSVTCFLHVASPGGGVELLRHLHPENQEALHRQPGEEEPGLHQHRAAGRAEDHGGQH</sequence>
<name>A0A8B9V2U4_9AVES</name>
<dbReference type="SMART" id="SM01270">
    <property type="entry name" value="Longin"/>
    <property type="match status" value="1"/>
</dbReference>
<evidence type="ECO:0000256" key="2">
    <source>
        <dbReference type="ARBA" id="ARBA00004198"/>
    </source>
</evidence>
<dbReference type="InterPro" id="IPR011012">
    <property type="entry name" value="Longin-like_dom_sf"/>
</dbReference>
<evidence type="ECO:0000256" key="4">
    <source>
        <dbReference type="ARBA" id="ARBA00008025"/>
    </source>
</evidence>
<dbReference type="InterPro" id="IPR010908">
    <property type="entry name" value="Longin_dom"/>
</dbReference>
<dbReference type="GO" id="GO:0005484">
    <property type="term" value="F:SNAP receptor activity"/>
    <property type="evidence" value="ECO:0007669"/>
    <property type="project" value="InterPro"/>
</dbReference>
<evidence type="ECO:0000256" key="3">
    <source>
        <dbReference type="ARBA" id="ARBA00004223"/>
    </source>
</evidence>
<dbReference type="Ensembl" id="ENSAZOT00000019605.1">
    <property type="protein sequence ID" value="ENSAZOP00000018243.1"/>
    <property type="gene ID" value="ENSAZOG00000011846.1"/>
</dbReference>
<evidence type="ECO:0000313" key="12">
    <source>
        <dbReference type="Ensembl" id="ENSAZOP00000018243.1"/>
    </source>
</evidence>
<dbReference type="FunFam" id="3.30.450.50:FF:000004">
    <property type="entry name" value="vesicle-trafficking protein SEC22b"/>
    <property type="match status" value="1"/>
</dbReference>
<comment type="subcellular location">
    <subcellularLocation>
        <location evidence="1">Endoplasmic reticulum membrane</location>
        <topology evidence="1">Single-pass type IV membrane protein</topology>
    </subcellularLocation>
    <subcellularLocation>
        <location evidence="9">Golgi apparatus</location>
        <location evidence="9">cis-Golgi network membrane</location>
    </subcellularLocation>
    <subcellularLocation>
        <location evidence="2">Golgi apparatus</location>
        <location evidence="2">trans-Golgi network membrane</location>
    </subcellularLocation>
    <subcellularLocation>
        <location evidence="3">Melanosome</location>
    </subcellularLocation>
</comment>
<evidence type="ECO:0000256" key="9">
    <source>
        <dbReference type="ARBA" id="ARBA00024188"/>
    </source>
</evidence>
<dbReference type="GO" id="GO:0005794">
    <property type="term" value="C:Golgi apparatus"/>
    <property type="evidence" value="ECO:0007669"/>
    <property type="project" value="UniProtKB-SubCell"/>
</dbReference>
<evidence type="ECO:0000256" key="1">
    <source>
        <dbReference type="ARBA" id="ARBA00004163"/>
    </source>
</evidence>
<evidence type="ECO:0000256" key="8">
    <source>
        <dbReference type="ARBA" id="ARBA00024173"/>
    </source>
</evidence>
<dbReference type="Pfam" id="PF13774">
    <property type="entry name" value="Longin"/>
    <property type="match status" value="1"/>
</dbReference>
<dbReference type="Proteomes" id="UP000694549">
    <property type="component" value="Unplaced"/>
</dbReference>
<keyword evidence="13" id="KW-1185">Reference proteome</keyword>
<dbReference type="SUPFAM" id="SSF64356">
    <property type="entry name" value="SNARE-like"/>
    <property type="match status" value="1"/>
</dbReference>
<reference evidence="12" key="1">
    <citation type="submission" date="2025-08" db="UniProtKB">
        <authorList>
            <consortium name="Ensembl"/>
        </authorList>
    </citation>
    <scope>IDENTIFICATION</scope>
</reference>
<comment type="function">
    <text evidence="8">SNARE involved in targeting and fusion of ER-derived transport vesicles with the Golgi complex as well as Golgi-derived retrograde transport vesicles with the ER.</text>
</comment>
<feature type="region of interest" description="Disordered" evidence="10">
    <location>
        <begin position="54"/>
        <end position="85"/>
    </location>
</feature>
<evidence type="ECO:0000313" key="13">
    <source>
        <dbReference type="Proteomes" id="UP000694549"/>
    </source>
</evidence>
<feature type="region of interest" description="Disordered" evidence="10">
    <location>
        <begin position="370"/>
        <end position="397"/>
    </location>
</feature>
<feature type="domain" description="Longin" evidence="11">
    <location>
        <begin position="199"/>
        <end position="312"/>
    </location>
</feature>
<dbReference type="GO" id="GO:0006890">
    <property type="term" value="P:retrograde vesicle-mediated transport, Golgi to endoplasmic reticulum"/>
    <property type="evidence" value="ECO:0007669"/>
    <property type="project" value="InterPro"/>
</dbReference>
<organism evidence="12 13">
    <name type="scientific">Anas zonorhyncha</name>
    <name type="common">Eastern spot-billed duck</name>
    <dbReference type="NCBI Taxonomy" id="75864"/>
    <lineage>
        <taxon>Eukaryota</taxon>
        <taxon>Metazoa</taxon>
        <taxon>Chordata</taxon>
        <taxon>Craniata</taxon>
        <taxon>Vertebrata</taxon>
        <taxon>Euteleostomi</taxon>
        <taxon>Archelosauria</taxon>
        <taxon>Archosauria</taxon>
        <taxon>Dinosauria</taxon>
        <taxon>Saurischia</taxon>
        <taxon>Theropoda</taxon>
        <taxon>Coelurosauria</taxon>
        <taxon>Aves</taxon>
        <taxon>Neognathae</taxon>
        <taxon>Galloanserae</taxon>
        <taxon>Anseriformes</taxon>
        <taxon>Anatidae</taxon>
        <taxon>Anatinae</taxon>
        <taxon>Anas</taxon>
    </lineage>
</organism>